<dbReference type="PANTHER" id="PTHR10791:SF30">
    <property type="entry name" value="SUGAR TRANSPORTER SWEET1"/>
    <property type="match status" value="1"/>
</dbReference>
<keyword evidence="9 12" id="KW-1133">Transmembrane helix</keyword>
<keyword evidence="7 12" id="KW-0812">Transmembrane</keyword>
<organism evidence="13 14">
    <name type="scientific">Actinia tenebrosa</name>
    <name type="common">Australian red waratah sea anemone</name>
    <dbReference type="NCBI Taxonomy" id="6105"/>
    <lineage>
        <taxon>Eukaryota</taxon>
        <taxon>Metazoa</taxon>
        <taxon>Cnidaria</taxon>
        <taxon>Anthozoa</taxon>
        <taxon>Hexacorallia</taxon>
        <taxon>Actiniaria</taxon>
        <taxon>Actiniidae</taxon>
        <taxon>Actinia</taxon>
    </lineage>
</organism>
<comment type="subcellular location">
    <subcellularLocation>
        <location evidence="1 12">Cell membrane</location>
        <topology evidence="1 12">Multi-pass membrane protein</topology>
    </subcellularLocation>
    <subcellularLocation>
        <location evidence="2">Golgi apparatus membrane</location>
        <topology evidence="2">Multi-pass membrane protein</topology>
    </subcellularLocation>
</comment>
<feature type="transmembrane region" description="Helical" evidence="12">
    <location>
        <begin position="136"/>
        <end position="158"/>
    </location>
</feature>
<dbReference type="FunCoup" id="A0A6P8IPV0">
    <property type="interactions" value="736"/>
</dbReference>
<dbReference type="GO" id="GO:0051119">
    <property type="term" value="F:sugar transmembrane transporter activity"/>
    <property type="evidence" value="ECO:0007669"/>
    <property type="project" value="InterPro"/>
</dbReference>
<dbReference type="OrthoDB" id="409725at2759"/>
<evidence type="ECO:0000256" key="9">
    <source>
        <dbReference type="ARBA" id="ARBA00022989"/>
    </source>
</evidence>
<dbReference type="KEGG" id="aten:116303647"/>
<keyword evidence="8" id="KW-0677">Repeat</keyword>
<evidence type="ECO:0000313" key="13">
    <source>
        <dbReference type="Proteomes" id="UP000515163"/>
    </source>
</evidence>
<comment type="function">
    <text evidence="12">Mediates sugar transport across membranes.</text>
</comment>
<dbReference type="Pfam" id="PF03083">
    <property type="entry name" value="MtN3_slv"/>
    <property type="match status" value="2"/>
</dbReference>
<dbReference type="Proteomes" id="UP000515163">
    <property type="component" value="Unplaced"/>
</dbReference>
<protein>
    <recommendedName>
        <fullName evidence="12">Sugar transporter SWEET</fullName>
    </recommendedName>
</protein>
<keyword evidence="13" id="KW-1185">Reference proteome</keyword>
<evidence type="ECO:0000256" key="6">
    <source>
        <dbReference type="ARBA" id="ARBA00022597"/>
    </source>
</evidence>
<proteinExistence type="inferred from homology"/>
<feature type="transmembrane region" description="Helical" evidence="12">
    <location>
        <begin position="52"/>
        <end position="71"/>
    </location>
</feature>
<evidence type="ECO:0000256" key="11">
    <source>
        <dbReference type="ARBA" id="ARBA00023136"/>
    </source>
</evidence>
<dbReference type="FunFam" id="1.20.1280.290:FF:000010">
    <property type="entry name" value="Sugar transporter SWEET"/>
    <property type="match status" value="1"/>
</dbReference>
<evidence type="ECO:0000256" key="4">
    <source>
        <dbReference type="ARBA" id="ARBA00022448"/>
    </source>
</evidence>
<evidence type="ECO:0000256" key="10">
    <source>
        <dbReference type="ARBA" id="ARBA00023034"/>
    </source>
</evidence>
<dbReference type="Gene3D" id="1.20.1280.290">
    <property type="match status" value="2"/>
</dbReference>
<evidence type="ECO:0000256" key="12">
    <source>
        <dbReference type="RuleBase" id="RU910715"/>
    </source>
</evidence>
<comment type="similarity">
    <text evidence="3 12">Belongs to the SWEET sugar transporter family.</text>
</comment>
<dbReference type="InParanoid" id="A0A6P8IPV0"/>
<dbReference type="GO" id="GO:0000139">
    <property type="term" value="C:Golgi membrane"/>
    <property type="evidence" value="ECO:0007669"/>
    <property type="project" value="UniProtKB-SubCell"/>
</dbReference>
<keyword evidence="5" id="KW-1003">Cell membrane</keyword>
<gene>
    <name evidence="14" type="primary">LOC116303647</name>
</gene>
<dbReference type="InterPro" id="IPR004316">
    <property type="entry name" value="SWEET_rpt"/>
</dbReference>
<evidence type="ECO:0000256" key="2">
    <source>
        <dbReference type="ARBA" id="ARBA00004653"/>
    </source>
</evidence>
<evidence type="ECO:0000256" key="1">
    <source>
        <dbReference type="ARBA" id="ARBA00004651"/>
    </source>
</evidence>
<evidence type="ECO:0000313" key="14">
    <source>
        <dbReference type="RefSeq" id="XP_031569086.1"/>
    </source>
</evidence>
<keyword evidence="10" id="KW-0333">Golgi apparatus</keyword>
<evidence type="ECO:0000256" key="7">
    <source>
        <dbReference type="ARBA" id="ARBA00022692"/>
    </source>
</evidence>
<feature type="transmembrane region" description="Helical" evidence="12">
    <location>
        <begin position="196"/>
        <end position="216"/>
    </location>
</feature>
<reference evidence="14" key="1">
    <citation type="submission" date="2025-08" db="UniProtKB">
        <authorList>
            <consortium name="RefSeq"/>
        </authorList>
    </citation>
    <scope>IDENTIFICATION</scope>
    <source>
        <tissue evidence="14">Tentacle</tissue>
    </source>
</reference>
<dbReference type="GeneID" id="116303647"/>
<feature type="transmembrane region" description="Helical" evidence="12">
    <location>
        <begin position="104"/>
        <end position="124"/>
    </location>
</feature>
<keyword evidence="4 12" id="KW-0813">Transport</keyword>
<evidence type="ECO:0000256" key="8">
    <source>
        <dbReference type="ARBA" id="ARBA00022737"/>
    </source>
</evidence>
<dbReference type="FunFam" id="1.20.1280.290:FF:000004">
    <property type="entry name" value="Sugar transporter SWEET"/>
    <property type="match status" value="1"/>
</dbReference>
<keyword evidence="6 12" id="KW-0762">Sugar transport</keyword>
<evidence type="ECO:0000256" key="5">
    <source>
        <dbReference type="ARBA" id="ARBA00022475"/>
    </source>
</evidence>
<feature type="transmembrane region" description="Helical" evidence="12">
    <location>
        <begin position="12"/>
        <end position="32"/>
    </location>
</feature>
<dbReference type="RefSeq" id="XP_031569086.1">
    <property type="nucleotide sequence ID" value="XM_031713226.1"/>
</dbReference>
<accession>A0A6P8IPV0</accession>
<feature type="transmembrane region" description="Helical" evidence="12">
    <location>
        <begin position="78"/>
        <end position="98"/>
    </location>
</feature>
<sequence length="227" mass="25490">MKERTRNDQNLNMVLLDILSWMATLATIGFYLTGLIDCKEIIDRQSAGTTPFLPFLTTHFCCGLWLCYGFIKADPTVKFVNAAGLGLSAIYMVCYISYSNNKSRQFTLVILTMAVAMGIEYYLTRIIKDKRVRADYLGLACIITTMLMQASPLFTVVTVLKTKSTETMQYFFSLMMTVVSLIWFTYGFVLQDSTIMAPNISGVLLGLIQLSMFLVFPSKQVAAKKAD</sequence>
<evidence type="ECO:0000256" key="3">
    <source>
        <dbReference type="ARBA" id="ARBA00007809"/>
    </source>
</evidence>
<dbReference type="PANTHER" id="PTHR10791">
    <property type="entry name" value="RAG1-ACTIVATING PROTEIN 1"/>
    <property type="match status" value="1"/>
</dbReference>
<feature type="transmembrane region" description="Helical" evidence="12">
    <location>
        <begin position="170"/>
        <end position="189"/>
    </location>
</feature>
<keyword evidence="11 12" id="KW-0472">Membrane</keyword>
<dbReference type="AlphaFoldDB" id="A0A6P8IPV0"/>
<dbReference type="InterPro" id="IPR047664">
    <property type="entry name" value="SWEET"/>
</dbReference>
<dbReference type="GO" id="GO:0005886">
    <property type="term" value="C:plasma membrane"/>
    <property type="evidence" value="ECO:0007669"/>
    <property type="project" value="UniProtKB-SubCell"/>
</dbReference>
<name>A0A6P8IPV0_ACTTE</name>